<dbReference type="Pfam" id="PF12822">
    <property type="entry name" value="ECF_trnsprt"/>
    <property type="match status" value="1"/>
</dbReference>
<dbReference type="AlphaFoldDB" id="A0A7Z0CJM1"/>
<dbReference type="InterPro" id="IPR024529">
    <property type="entry name" value="ECF_trnsprt_substrate-spec"/>
</dbReference>
<dbReference type="InterPro" id="IPR017196">
    <property type="entry name" value="ECF_substrate-spec_UCP037395"/>
</dbReference>
<dbReference type="Proteomes" id="UP000547973">
    <property type="component" value="Unassembled WGS sequence"/>
</dbReference>
<feature type="transmembrane region" description="Helical" evidence="1">
    <location>
        <begin position="169"/>
        <end position="192"/>
    </location>
</feature>
<dbReference type="EMBL" id="JACBZO010000001">
    <property type="protein sequence ID" value="NYI41038.1"/>
    <property type="molecule type" value="Genomic_DNA"/>
</dbReference>
<protein>
    <submittedName>
        <fullName evidence="2">Energy-coupling factor transport system substrate-specific component</fullName>
    </submittedName>
</protein>
<evidence type="ECO:0000313" key="3">
    <source>
        <dbReference type="Proteomes" id="UP000547973"/>
    </source>
</evidence>
<evidence type="ECO:0000313" key="2">
    <source>
        <dbReference type="EMBL" id="NYI41038.1"/>
    </source>
</evidence>
<organism evidence="2 3">
    <name type="scientific">Demequina lutea</name>
    <dbReference type="NCBI Taxonomy" id="431489"/>
    <lineage>
        <taxon>Bacteria</taxon>
        <taxon>Bacillati</taxon>
        <taxon>Actinomycetota</taxon>
        <taxon>Actinomycetes</taxon>
        <taxon>Micrococcales</taxon>
        <taxon>Demequinaceae</taxon>
        <taxon>Demequina</taxon>
    </lineage>
</organism>
<proteinExistence type="predicted"/>
<sequence length="268" mass="27199">MTSPAPVVPVGPHTVVALALATGAGVLAFTWPLLTGRGSLLAYNASAPVVLGLVLAGVLAVVLIALGEGGIDAKAVAMLGLLAAVGAVLRPLSAGSAGIELVFLFIVLGGRVFGAGFGFALGSITLFASALLTGGLGPWLPFQMLAASWIGMGAGLLPRGMRGRREIAVLAGYAALCGFLYGQAMNLSFWPFTLGPGTALSFQPGASLAENLHRFMVFSITTSLGWDLARACVLAVGITILGRRTLDALRRTARLAAFAPIAGDTARS</sequence>
<gene>
    <name evidence="2" type="ORF">BKA03_001157</name>
</gene>
<dbReference type="GO" id="GO:0022857">
    <property type="term" value="F:transmembrane transporter activity"/>
    <property type="evidence" value="ECO:0007669"/>
    <property type="project" value="InterPro"/>
</dbReference>
<keyword evidence="1" id="KW-0472">Membrane</keyword>
<name>A0A7Z0CJM1_9MICO</name>
<dbReference type="Gene3D" id="1.10.1760.20">
    <property type="match status" value="1"/>
</dbReference>
<keyword evidence="1" id="KW-0812">Transmembrane</keyword>
<feature type="transmembrane region" description="Helical" evidence="1">
    <location>
        <begin position="212"/>
        <end position="241"/>
    </location>
</feature>
<reference evidence="2 3" key="1">
    <citation type="submission" date="2020-07" db="EMBL/GenBank/DDBJ databases">
        <title>Sequencing the genomes of 1000 actinobacteria strains.</title>
        <authorList>
            <person name="Klenk H.-P."/>
        </authorList>
    </citation>
    <scope>NUCLEOTIDE SEQUENCE [LARGE SCALE GENOMIC DNA]</scope>
    <source>
        <strain evidence="2 3">DSM 19970</strain>
    </source>
</reference>
<dbReference type="PIRSF" id="PIRSF037395">
    <property type="entry name" value="UCP037395_ABCper"/>
    <property type="match status" value="1"/>
</dbReference>
<feature type="transmembrane region" description="Helical" evidence="1">
    <location>
        <begin position="101"/>
        <end position="127"/>
    </location>
</feature>
<comment type="caution">
    <text evidence="2">The sequence shown here is derived from an EMBL/GenBank/DDBJ whole genome shotgun (WGS) entry which is preliminary data.</text>
</comment>
<dbReference type="OrthoDB" id="501320at2"/>
<feature type="transmembrane region" description="Helical" evidence="1">
    <location>
        <begin position="15"/>
        <end position="34"/>
    </location>
</feature>
<dbReference type="RefSeq" id="WP_062075289.1">
    <property type="nucleotide sequence ID" value="NZ_BBRC01000007.1"/>
</dbReference>
<feature type="transmembrane region" description="Helical" evidence="1">
    <location>
        <begin position="41"/>
        <end position="65"/>
    </location>
</feature>
<evidence type="ECO:0000256" key="1">
    <source>
        <dbReference type="SAM" id="Phobius"/>
    </source>
</evidence>
<feature type="transmembrane region" description="Helical" evidence="1">
    <location>
        <begin position="139"/>
        <end position="157"/>
    </location>
</feature>
<keyword evidence="3" id="KW-1185">Reference proteome</keyword>
<accession>A0A7Z0CJM1</accession>
<keyword evidence="1" id="KW-1133">Transmembrane helix</keyword>